<protein>
    <recommendedName>
        <fullName evidence="2">Nucleoid-associated protein DB44_BG01070</fullName>
    </recommendedName>
</protein>
<accession>A0A0C1HFD7</accession>
<keyword evidence="2" id="KW-0963">Cytoplasm</keyword>
<dbReference type="EMBL" id="JSAN01000030">
    <property type="protein sequence ID" value="KIC73418.1"/>
    <property type="molecule type" value="Genomic_DNA"/>
</dbReference>
<organism evidence="3 4">
    <name type="scientific">Candidatus Protochlamydia amoebophila</name>
    <dbReference type="NCBI Taxonomy" id="362787"/>
    <lineage>
        <taxon>Bacteria</taxon>
        <taxon>Pseudomonadati</taxon>
        <taxon>Chlamydiota</taxon>
        <taxon>Chlamydiia</taxon>
        <taxon>Parachlamydiales</taxon>
        <taxon>Parachlamydiaceae</taxon>
        <taxon>Candidatus Protochlamydia</taxon>
    </lineage>
</organism>
<dbReference type="PATRIC" id="fig|362787.3.peg.524"/>
<dbReference type="InterPro" id="IPR036894">
    <property type="entry name" value="YbaB-like_sf"/>
</dbReference>
<dbReference type="RefSeq" id="WP_011175027.1">
    <property type="nucleotide sequence ID" value="NZ_JSAN01000030.1"/>
</dbReference>
<dbReference type="GO" id="GO:0005829">
    <property type="term" value="C:cytosol"/>
    <property type="evidence" value="ECO:0007669"/>
    <property type="project" value="TreeGrafter"/>
</dbReference>
<dbReference type="Pfam" id="PF02575">
    <property type="entry name" value="YbaB_DNA_bd"/>
    <property type="match status" value="1"/>
</dbReference>
<dbReference type="OMA" id="INDEIWN"/>
<gene>
    <name evidence="3" type="ORF">DB44_BG01070</name>
</gene>
<comment type="caution">
    <text evidence="3">The sequence shown here is derived from an EMBL/GenBank/DDBJ whole genome shotgun (WGS) entry which is preliminary data.</text>
</comment>
<dbReference type="SMR" id="A0A0C1HFD7"/>
<dbReference type="GO" id="GO:0003677">
    <property type="term" value="F:DNA binding"/>
    <property type="evidence" value="ECO:0007669"/>
    <property type="project" value="UniProtKB-UniRule"/>
</dbReference>
<comment type="subcellular location">
    <subcellularLocation>
        <location evidence="2">Cytoplasm</location>
        <location evidence="2">Nucleoid</location>
    </subcellularLocation>
</comment>
<comment type="subunit">
    <text evidence="2">Homodimer.</text>
</comment>
<dbReference type="SUPFAM" id="SSF82607">
    <property type="entry name" value="YbaB-like"/>
    <property type="match status" value="1"/>
</dbReference>
<evidence type="ECO:0000256" key="2">
    <source>
        <dbReference type="HAMAP-Rule" id="MF_00274"/>
    </source>
</evidence>
<dbReference type="PIRSF" id="PIRSF004555">
    <property type="entry name" value="UCP004555"/>
    <property type="match status" value="1"/>
</dbReference>
<dbReference type="Gene3D" id="3.30.1310.10">
    <property type="entry name" value="Nucleoid-associated protein YbaB-like domain"/>
    <property type="match status" value="1"/>
</dbReference>
<dbReference type="PANTHER" id="PTHR33449:SF1">
    <property type="entry name" value="NUCLEOID-ASSOCIATED PROTEIN YBAB"/>
    <property type="match status" value="1"/>
</dbReference>
<reference evidence="3 4" key="1">
    <citation type="journal article" date="2014" name="Mol. Biol. Evol.">
        <title>Massive expansion of Ubiquitination-related gene families within the Chlamydiae.</title>
        <authorList>
            <person name="Domman D."/>
            <person name="Collingro A."/>
            <person name="Lagkouvardos I."/>
            <person name="Gehre L."/>
            <person name="Weinmaier T."/>
            <person name="Rattei T."/>
            <person name="Subtil A."/>
            <person name="Horn M."/>
        </authorList>
    </citation>
    <scope>NUCLEOTIDE SEQUENCE [LARGE SCALE GENOMIC DNA]</scope>
    <source>
        <strain evidence="3 4">EI2</strain>
    </source>
</reference>
<dbReference type="HAMAP" id="MF_00274">
    <property type="entry name" value="DNA_YbaB_EbfC"/>
    <property type="match status" value="1"/>
</dbReference>
<proteinExistence type="inferred from homology"/>
<dbReference type="Proteomes" id="UP000031465">
    <property type="component" value="Unassembled WGS sequence"/>
</dbReference>
<evidence type="ECO:0000256" key="1">
    <source>
        <dbReference type="ARBA" id="ARBA00023125"/>
    </source>
</evidence>
<comment type="function">
    <text evidence="2">Binds to DNA and alters its conformation. May be involved in regulation of gene expression, nucleoid organization and DNA protection.</text>
</comment>
<evidence type="ECO:0000313" key="3">
    <source>
        <dbReference type="EMBL" id="KIC73418.1"/>
    </source>
</evidence>
<comment type="similarity">
    <text evidence="2">Belongs to the YbaB/EbfC family.</text>
</comment>
<evidence type="ECO:0000313" key="4">
    <source>
        <dbReference type="Proteomes" id="UP000031465"/>
    </source>
</evidence>
<name>A0A0C1HFD7_9BACT</name>
<dbReference type="NCBIfam" id="TIGR00103">
    <property type="entry name" value="DNA_YbaB_EbfC"/>
    <property type="match status" value="1"/>
</dbReference>
<keyword evidence="1 2" id="KW-0238">DNA-binding</keyword>
<dbReference type="GO" id="GO:0043590">
    <property type="term" value="C:bacterial nucleoid"/>
    <property type="evidence" value="ECO:0007669"/>
    <property type="project" value="UniProtKB-UniRule"/>
</dbReference>
<dbReference type="PANTHER" id="PTHR33449">
    <property type="entry name" value="NUCLEOID-ASSOCIATED PROTEIN YBAB"/>
    <property type="match status" value="1"/>
</dbReference>
<dbReference type="AlphaFoldDB" id="A0A0C1HFD7"/>
<sequence>MGTGFSKKKKEARLIQQQMSLVQNELQNLEVVGVAGSGLVTITLTGDGEMKQVKIKPECVDVEDLEGLEMLIRAAHADAHKRLKEQSPPIPGFPGFLA</sequence>
<dbReference type="InterPro" id="IPR004401">
    <property type="entry name" value="YbaB/EbfC"/>
</dbReference>